<dbReference type="Proteomes" id="UP000027215">
    <property type="component" value="Chromosome"/>
</dbReference>
<dbReference type="InterPro" id="IPR023550">
    <property type="entry name" value="PKHD_hydroxylase"/>
</dbReference>
<dbReference type="GO" id="GO:0006879">
    <property type="term" value="P:intracellular iron ion homeostasis"/>
    <property type="evidence" value="ECO:0007669"/>
    <property type="project" value="TreeGrafter"/>
</dbReference>
<keyword evidence="6 7" id="KW-0408">Iron</keyword>
<dbReference type="GO" id="GO:0016706">
    <property type="term" value="F:2-oxoglutarate-dependent dioxygenase activity"/>
    <property type="evidence" value="ECO:0007669"/>
    <property type="project" value="UniProtKB-UniRule"/>
</dbReference>
<dbReference type="HAMAP" id="MF_00657">
    <property type="entry name" value="Hydroxyl_YbiX"/>
    <property type="match status" value="1"/>
</dbReference>
<gene>
    <name evidence="9" type="ORF">D934_11880</name>
</gene>
<dbReference type="InterPro" id="IPR006620">
    <property type="entry name" value="Pro_4_hyd_alph"/>
</dbReference>
<dbReference type="NCBIfam" id="NF003975">
    <property type="entry name" value="PRK05467.1-4"/>
    <property type="match status" value="1"/>
</dbReference>
<keyword evidence="4 7" id="KW-0223">Dioxygenase</keyword>
<evidence type="ECO:0000256" key="5">
    <source>
        <dbReference type="ARBA" id="ARBA00023002"/>
    </source>
</evidence>
<dbReference type="PANTHER" id="PTHR41536">
    <property type="entry name" value="PKHD-TYPE HYDROXYLASE YBIX"/>
    <property type="match status" value="1"/>
</dbReference>
<reference evidence="9 10" key="1">
    <citation type="submission" date="2013-08" db="EMBL/GenBank/DDBJ databases">
        <authorList>
            <person name="Stouthamer R."/>
            <person name="Nunney L."/>
        </authorList>
    </citation>
    <scope>NUCLEOTIDE SEQUENCE [LARGE SCALE GENOMIC DNA]</scope>
    <source>
        <strain evidence="10">ann-1</strain>
    </source>
</reference>
<feature type="domain" description="Fe2OG dioxygenase" evidence="8">
    <location>
        <begin position="78"/>
        <end position="182"/>
    </location>
</feature>
<dbReference type="PROSITE" id="PS51471">
    <property type="entry name" value="FE2OG_OXY"/>
    <property type="match status" value="1"/>
</dbReference>
<dbReference type="SUPFAM" id="SSF51197">
    <property type="entry name" value="Clavaminate synthase-like"/>
    <property type="match status" value="1"/>
</dbReference>
<dbReference type="GO" id="GO:0005506">
    <property type="term" value="F:iron ion binding"/>
    <property type="evidence" value="ECO:0007669"/>
    <property type="project" value="UniProtKB-UniRule"/>
</dbReference>
<dbReference type="NCBIfam" id="NF003974">
    <property type="entry name" value="PRK05467.1-3"/>
    <property type="match status" value="1"/>
</dbReference>
<evidence type="ECO:0000313" key="10">
    <source>
        <dbReference type="Proteomes" id="UP000027215"/>
    </source>
</evidence>
<name>A0A060H4X1_XYLFS</name>
<organism evidence="9 10">
    <name type="scientific">Xylella fastidiosa subsp. sandyi Ann-1</name>
    <dbReference type="NCBI Taxonomy" id="155920"/>
    <lineage>
        <taxon>Bacteria</taxon>
        <taxon>Pseudomonadati</taxon>
        <taxon>Pseudomonadota</taxon>
        <taxon>Gammaproteobacteria</taxon>
        <taxon>Lysobacterales</taxon>
        <taxon>Lysobacteraceae</taxon>
        <taxon>Xylella</taxon>
    </lineage>
</organism>
<comment type="cofactor">
    <cofactor evidence="1 7">
        <name>L-ascorbate</name>
        <dbReference type="ChEBI" id="CHEBI:38290"/>
    </cofactor>
</comment>
<evidence type="ECO:0000256" key="7">
    <source>
        <dbReference type="HAMAP-Rule" id="MF_00657"/>
    </source>
</evidence>
<keyword evidence="5 7" id="KW-0560">Oxidoreductase</keyword>
<dbReference type="Pfam" id="PF18331">
    <property type="entry name" value="PKHD_C"/>
    <property type="match status" value="1"/>
</dbReference>
<dbReference type="RefSeq" id="WP_020851162.1">
    <property type="nucleotide sequence ID" value="NZ_CP006696.1"/>
</dbReference>
<dbReference type="HOGENOM" id="CLU_106663_0_0_6"/>
<evidence type="ECO:0000256" key="6">
    <source>
        <dbReference type="ARBA" id="ARBA00023004"/>
    </source>
</evidence>
<accession>A0A060H4X1</accession>
<evidence type="ECO:0000259" key="8">
    <source>
        <dbReference type="PROSITE" id="PS51471"/>
    </source>
</evidence>
<dbReference type="Gene3D" id="2.60.120.620">
    <property type="entry name" value="q2cbj1_9rhob like domain"/>
    <property type="match status" value="1"/>
</dbReference>
<dbReference type="Gene3D" id="4.10.860.20">
    <property type="entry name" value="Rabenosyn, Rab binding domain"/>
    <property type="match status" value="1"/>
</dbReference>
<evidence type="ECO:0000313" key="9">
    <source>
        <dbReference type="EMBL" id="AIC10633.1"/>
    </source>
</evidence>
<dbReference type="PATRIC" id="fig|155920.8.peg.2791"/>
<sequence length="230" mass="25889">MLLHIPTILSRTHATSMQERLAAANWTDGRETVGPQGAQVKHNLQLPETSPLRQELGQEILDALARSPLYFAATLPLRTLPPRFNRYQENHQYGFHVDGAVMSLPVAPDHTPASLRSDISCTLFLNDPDEYEGGELIIADTYGEHEVKLPAGDLIIYPSTSLHRVAPVTRGMRIASFFWVQSLVRQATHRHQLLELDTAIQSLTASNTDHNTILRLTNIYHNLLREWSET</sequence>
<dbReference type="GO" id="GO:0031418">
    <property type="term" value="F:L-ascorbic acid binding"/>
    <property type="evidence" value="ECO:0007669"/>
    <property type="project" value="UniProtKB-KW"/>
</dbReference>
<feature type="binding site" evidence="7">
    <location>
        <position position="98"/>
    </location>
    <ligand>
        <name>Fe cation</name>
        <dbReference type="ChEBI" id="CHEBI:24875"/>
    </ligand>
</feature>
<feature type="binding site" evidence="7">
    <location>
        <position position="96"/>
    </location>
    <ligand>
        <name>Fe cation</name>
        <dbReference type="ChEBI" id="CHEBI:24875"/>
    </ligand>
</feature>
<keyword evidence="2 7" id="KW-0479">Metal-binding</keyword>
<dbReference type="AlphaFoldDB" id="A0A060H4X1"/>
<dbReference type="InterPro" id="IPR005123">
    <property type="entry name" value="Oxoglu/Fe-dep_dioxygenase_dom"/>
</dbReference>
<keyword evidence="3 7" id="KW-0847">Vitamin C</keyword>
<evidence type="ECO:0000256" key="1">
    <source>
        <dbReference type="ARBA" id="ARBA00001961"/>
    </source>
</evidence>
<evidence type="ECO:0000256" key="3">
    <source>
        <dbReference type="ARBA" id="ARBA00022896"/>
    </source>
</evidence>
<feature type="binding site" evidence="7">
    <location>
        <position position="163"/>
    </location>
    <ligand>
        <name>Fe cation</name>
        <dbReference type="ChEBI" id="CHEBI:24875"/>
    </ligand>
</feature>
<evidence type="ECO:0000256" key="4">
    <source>
        <dbReference type="ARBA" id="ARBA00022964"/>
    </source>
</evidence>
<dbReference type="InterPro" id="IPR044862">
    <property type="entry name" value="Pro_4_hyd_alph_FE2OG_OXY"/>
</dbReference>
<dbReference type="SMART" id="SM00702">
    <property type="entry name" value="P4Hc"/>
    <property type="match status" value="1"/>
</dbReference>
<dbReference type="GO" id="GO:0006974">
    <property type="term" value="P:DNA damage response"/>
    <property type="evidence" value="ECO:0007669"/>
    <property type="project" value="TreeGrafter"/>
</dbReference>
<evidence type="ECO:0000256" key="2">
    <source>
        <dbReference type="ARBA" id="ARBA00022723"/>
    </source>
</evidence>
<dbReference type="InterPro" id="IPR041097">
    <property type="entry name" value="PKHD_C"/>
</dbReference>
<protein>
    <submittedName>
        <fullName evidence="9">Fe(II)-dependent oxygenase</fullName>
    </submittedName>
</protein>
<dbReference type="KEGG" id="xfs:D934_11880"/>
<feature type="binding site" evidence="7">
    <location>
        <position position="173"/>
    </location>
    <ligand>
        <name>2-oxoglutarate</name>
        <dbReference type="ChEBI" id="CHEBI:16810"/>
    </ligand>
</feature>
<proteinExistence type="inferred from homology"/>
<dbReference type="Pfam" id="PF13640">
    <property type="entry name" value="2OG-FeII_Oxy_3"/>
    <property type="match status" value="1"/>
</dbReference>
<comment type="cofactor">
    <cofactor evidence="7">
        <name>Fe(2+)</name>
        <dbReference type="ChEBI" id="CHEBI:29033"/>
    </cofactor>
    <text evidence="7">Binds 1 Fe(2+) ion per subunit.</text>
</comment>
<dbReference type="PANTHER" id="PTHR41536:SF1">
    <property type="entry name" value="PKHD-TYPE HYDROXYLASE YBIX"/>
    <property type="match status" value="1"/>
</dbReference>
<dbReference type="EMBL" id="CP006696">
    <property type="protein sequence ID" value="AIC10633.1"/>
    <property type="molecule type" value="Genomic_DNA"/>
</dbReference>